<keyword evidence="7 9" id="KW-1133">Transmembrane helix</keyword>
<dbReference type="AlphaFoldDB" id="A0A916RTZ3"/>
<evidence type="ECO:0000256" key="8">
    <source>
        <dbReference type="ARBA" id="ARBA00023136"/>
    </source>
</evidence>
<keyword evidence="3" id="KW-0997">Cell inner membrane</keyword>
<dbReference type="Proteomes" id="UP000648801">
    <property type="component" value="Unassembled WGS sequence"/>
</dbReference>
<evidence type="ECO:0000256" key="9">
    <source>
        <dbReference type="SAM" id="Phobius"/>
    </source>
</evidence>
<proteinExistence type="predicted"/>
<comment type="caution">
    <text evidence="10">The sequence shown here is derived from an EMBL/GenBank/DDBJ whole genome shotgun (WGS) entry which is preliminary data.</text>
</comment>
<dbReference type="GO" id="GO:0016020">
    <property type="term" value="C:membrane"/>
    <property type="evidence" value="ECO:0007669"/>
    <property type="project" value="InterPro"/>
</dbReference>
<dbReference type="EMBL" id="BMJB01000001">
    <property type="protein sequence ID" value="GGA67226.1"/>
    <property type="molecule type" value="Genomic_DNA"/>
</dbReference>
<keyword evidence="1" id="KW-0813">Transport</keyword>
<feature type="transmembrane region" description="Helical" evidence="9">
    <location>
        <begin position="34"/>
        <end position="54"/>
    </location>
</feature>
<evidence type="ECO:0000313" key="11">
    <source>
        <dbReference type="Proteomes" id="UP000648801"/>
    </source>
</evidence>
<evidence type="ECO:0000256" key="7">
    <source>
        <dbReference type="ARBA" id="ARBA00022989"/>
    </source>
</evidence>
<evidence type="ECO:0000256" key="6">
    <source>
        <dbReference type="ARBA" id="ARBA00022847"/>
    </source>
</evidence>
<dbReference type="Pfam" id="PF06379">
    <property type="entry name" value="RhaT"/>
    <property type="match status" value="1"/>
</dbReference>
<keyword evidence="6" id="KW-0769">Symport</keyword>
<organism evidence="10 11">
    <name type="scientific">Edaphobacter acidisoli</name>
    <dbReference type="NCBI Taxonomy" id="2040573"/>
    <lineage>
        <taxon>Bacteria</taxon>
        <taxon>Pseudomonadati</taxon>
        <taxon>Acidobacteriota</taxon>
        <taxon>Terriglobia</taxon>
        <taxon>Terriglobales</taxon>
        <taxon>Acidobacteriaceae</taxon>
        <taxon>Edaphobacter</taxon>
    </lineage>
</organism>
<feature type="transmembrane region" description="Helical" evidence="9">
    <location>
        <begin position="248"/>
        <end position="268"/>
    </location>
</feature>
<evidence type="ECO:0000256" key="2">
    <source>
        <dbReference type="ARBA" id="ARBA00022475"/>
    </source>
</evidence>
<evidence type="ECO:0000256" key="1">
    <source>
        <dbReference type="ARBA" id="ARBA00022448"/>
    </source>
</evidence>
<gene>
    <name evidence="10" type="primary">rhaT</name>
    <name evidence="10" type="ORF">GCM10011507_18450</name>
</gene>
<sequence>MWAVFSLVSLVVLPWGLAFGLVHHLPEVYRSLPASQFVVPLAFGMGWGIAQILFGISVDRLGLSLAYAIIIGMGAALGTLVPMIAASGSKLHRGTILAVAMGILLMSVGIAFTAWAGRIRDNVHRKEGSTLSDKSYRVSIMLAVLCGFLAPMINYSFAFGQQIAGRAMVLGNSGPMAAYAVWPIGLAGGFIPNAGYAVYLLYRRRSLPAFKQGYSDLLLSCAMAVLWMGAIAVYGMSASFLGALGTSIGWGLFQIFMILAANASGLLTGEWKRASGRAHLCLTSGMLLLIAATVFLTVANRS</sequence>
<feature type="transmembrane region" description="Helical" evidence="9">
    <location>
        <begin position="96"/>
        <end position="117"/>
    </location>
</feature>
<keyword evidence="2" id="KW-1003">Cell membrane</keyword>
<dbReference type="GO" id="GO:0015153">
    <property type="term" value="F:rhamnose transmembrane transporter activity"/>
    <property type="evidence" value="ECO:0007669"/>
    <property type="project" value="InterPro"/>
</dbReference>
<keyword evidence="5 9" id="KW-0812">Transmembrane</keyword>
<protein>
    <submittedName>
        <fullName evidence="10">L-rhamnose-proton symporter</fullName>
    </submittedName>
</protein>
<feature type="transmembrane region" description="Helical" evidence="9">
    <location>
        <begin position="179"/>
        <end position="202"/>
    </location>
</feature>
<evidence type="ECO:0000256" key="4">
    <source>
        <dbReference type="ARBA" id="ARBA00022597"/>
    </source>
</evidence>
<feature type="transmembrane region" description="Helical" evidence="9">
    <location>
        <begin position="61"/>
        <end position="84"/>
    </location>
</feature>
<dbReference type="InterPro" id="IPR004673">
    <property type="entry name" value="L-rhamnose-proton_sym_RhaT"/>
</dbReference>
<feature type="transmembrane region" description="Helical" evidence="9">
    <location>
        <begin position="138"/>
        <end position="159"/>
    </location>
</feature>
<evidence type="ECO:0000256" key="5">
    <source>
        <dbReference type="ARBA" id="ARBA00022692"/>
    </source>
</evidence>
<feature type="transmembrane region" description="Helical" evidence="9">
    <location>
        <begin position="214"/>
        <end position="236"/>
    </location>
</feature>
<keyword evidence="8 9" id="KW-0472">Membrane</keyword>
<keyword evidence="11" id="KW-1185">Reference proteome</keyword>
<evidence type="ECO:0000313" key="10">
    <source>
        <dbReference type="EMBL" id="GGA67226.1"/>
    </source>
</evidence>
<reference evidence="10" key="1">
    <citation type="journal article" date="2014" name="Int. J. Syst. Evol. Microbiol.">
        <title>Complete genome sequence of Corynebacterium casei LMG S-19264T (=DSM 44701T), isolated from a smear-ripened cheese.</title>
        <authorList>
            <consortium name="US DOE Joint Genome Institute (JGI-PGF)"/>
            <person name="Walter F."/>
            <person name="Albersmeier A."/>
            <person name="Kalinowski J."/>
            <person name="Ruckert C."/>
        </authorList>
    </citation>
    <scope>NUCLEOTIDE SEQUENCE</scope>
    <source>
        <strain evidence="10">CGMCC 1.15447</strain>
    </source>
</reference>
<keyword evidence="4" id="KW-0762">Sugar transport</keyword>
<feature type="transmembrane region" description="Helical" evidence="9">
    <location>
        <begin position="280"/>
        <end position="299"/>
    </location>
</feature>
<dbReference type="GO" id="GO:0015293">
    <property type="term" value="F:symporter activity"/>
    <property type="evidence" value="ECO:0007669"/>
    <property type="project" value="UniProtKB-KW"/>
</dbReference>
<accession>A0A916RTZ3</accession>
<name>A0A916RTZ3_9BACT</name>
<reference evidence="10" key="2">
    <citation type="submission" date="2020-09" db="EMBL/GenBank/DDBJ databases">
        <authorList>
            <person name="Sun Q."/>
            <person name="Zhou Y."/>
        </authorList>
    </citation>
    <scope>NUCLEOTIDE SEQUENCE</scope>
    <source>
        <strain evidence="10">CGMCC 1.15447</strain>
    </source>
</reference>
<evidence type="ECO:0000256" key="3">
    <source>
        <dbReference type="ARBA" id="ARBA00022519"/>
    </source>
</evidence>